<evidence type="ECO:0000259" key="5">
    <source>
        <dbReference type="PROSITE" id="PS51918"/>
    </source>
</evidence>
<dbReference type="PROSITE" id="PS51918">
    <property type="entry name" value="RADICAL_SAM"/>
    <property type="match status" value="1"/>
</dbReference>
<feature type="compositionally biased region" description="Basic and acidic residues" evidence="4">
    <location>
        <begin position="27"/>
        <end position="44"/>
    </location>
</feature>
<keyword evidence="3" id="KW-0411">Iron-sulfur</keyword>
<dbReference type="InterPro" id="IPR006638">
    <property type="entry name" value="Elp3/MiaA/NifB-like_rSAM"/>
</dbReference>
<dbReference type="KEGG" id="sno:Snov_4420"/>
<evidence type="ECO:0000256" key="4">
    <source>
        <dbReference type="SAM" id="MobiDB-lite"/>
    </source>
</evidence>
<dbReference type="NCBIfam" id="NF033668">
    <property type="entry name" value="rSAM_PA0069"/>
    <property type="match status" value="1"/>
</dbReference>
<keyword evidence="2" id="KW-0408">Iron</keyword>
<feature type="region of interest" description="Disordered" evidence="4">
    <location>
        <begin position="404"/>
        <end position="423"/>
    </location>
</feature>
<feature type="region of interest" description="Disordered" evidence="4">
    <location>
        <begin position="1"/>
        <end position="70"/>
    </location>
</feature>
<dbReference type="Proteomes" id="UP000006633">
    <property type="component" value="Chromosome"/>
</dbReference>
<dbReference type="InterPro" id="IPR058240">
    <property type="entry name" value="rSAM_sf"/>
</dbReference>
<name>D7A3Q0_ANCN5</name>
<accession>D7A3Q0</accession>
<dbReference type="AlphaFoldDB" id="D7A3Q0"/>
<dbReference type="Pfam" id="PF04055">
    <property type="entry name" value="Radical_SAM"/>
    <property type="match status" value="1"/>
</dbReference>
<dbReference type="CDD" id="cd01335">
    <property type="entry name" value="Radical_SAM"/>
    <property type="match status" value="1"/>
</dbReference>
<keyword evidence="1" id="KW-0479">Metal-binding</keyword>
<evidence type="ECO:0000256" key="1">
    <source>
        <dbReference type="ARBA" id="ARBA00022723"/>
    </source>
</evidence>
<protein>
    <submittedName>
        <fullName evidence="6">Radical SAM domain protein</fullName>
    </submittedName>
</protein>
<dbReference type="InterPro" id="IPR007197">
    <property type="entry name" value="rSAM"/>
</dbReference>
<dbReference type="HOGENOM" id="CLU_015525_0_0_5"/>
<evidence type="ECO:0000256" key="2">
    <source>
        <dbReference type="ARBA" id="ARBA00023004"/>
    </source>
</evidence>
<dbReference type="InterPro" id="IPR040086">
    <property type="entry name" value="MJ0683-like"/>
</dbReference>
<dbReference type="SFLD" id="SFLDG01084">
    <property type="entry name" value="Uncharacterised_Radical_SAM_Su"/>
    <property type="match status" value="1"/>
</dbReference>
<dbReference type="PANTHER" id="PTHR43432">
    <property type="entry name" value="SLR0285 PROTEIN"/>
    <property type="match status" value="1"/>
</dbReference>
<dbReference type="STRING" id="639283.Snov_4420"/>
<dbReference type="PANTHER" id="PTHR43432:SF3">
    <property type="entry name" value="SLR0285 PROTEIN"/>
    <property type="match status" value="1"/>
</dbReference>
<dbReference type="EMBL" id="CP002026">
    <property type="protein sequence ID" value="ADH91677.1"/>
    <property type="molecule type" value="Genomic_DNA"/>
</dbReference>
<dbReference type="SMART" id="SM00729">
    <property type="entry name" value="Elp3"/>
    <property type="match status" value="1"/>
</dbReference>
<dbReference type="GO" id="GO:0003824">
    <property type="term" value="F:catalytic activity"/>
    <property type="evidence" value="ECO:0007669"/>
    <property type="project" value="InterPro"/>
</dbReference>
<reference evidence="6 7" key="1">
    <citation type="journal article" date="2012" name="Stand. Genomic Sci.">
        <title>Complete genome sequence of the facultatively chemolithoautotrophic and methylotrophic alpha Proteobacterium Starkeya novella type strain (ATCC 8093(T)).</title>
        <authorList>
            <person name="Kappler U."/>
            <person name="Davenport K."/>
            <person name="Beatson S."/>
            <person name="Lucas S."/>
            <person name="Lapidus A."/>
            <person name="Copeland A."/>
            <person name="Berry K.W."/>
            <person name="Glavina Del Rio T."/>
            <person name="Hammon N."/>
            <person name="Dalin E."/>
            <person name="Tice H."/>
            <person name="Pitluck S."/>
            <person name="Richardson P."/>
            <person name="Bruce D."/>
            <person name="Goodwin L.A."/>
            <person name="Han C."/>
            <person name="Tapia R."/>
            <person name="Detter J.C."/>
            <person name="Chang Y.J."/>
            <person name="Jeffries C.D."/>
            <person name="Land M."/>
            <person name="Hauser L."/>
            <person name="Kyrpides N.C."/>
            <person name="Goker M."/>
            <person name="Ivanova N."/>
            <person name="Klenk H.P."/>
            <person name="Woyke T."/>
        </authorList>
    </citation>
    <scope>NUCLEOTIDE SEQUENCE [LARGE SCALE GENOMIC DNA]</scope>
    <source>
        <strain evidence="7">ATCC 8093 / DSM 506 / JCM 20403 / CCM 1077 / IAM 12100 / NBRC 12443 / NCIMB 10456</strain>
    </source>
</reference>
<feature type="domain" description="Radical SAM core" evidence="5">
    <location>
        <begin position="121"/>
        <end position="361"/>
    </location>
</feature>
<evidence type="ECO:0000313" key="6">
    <source>
        <dbReference type="EMBL" id="ADH91677.1"/>
    </source>
</evidence>
<sequence length="423" mass="47553">MERRSPELPRAAGAPPVSRPAPKHVGRLAEERRVRRDEEHRAAARDLSTLSDMDAVPPAPKPDWLVEEERRRGRGALSNAAGRFEPGAREAFDDGWQSLDNLPPFRTSVTVEKPRTIINRNDSPDVGFDRSINPYRGCEHGCIYCFARPTHAYQGLSAGLDFETKLFAKPDAPELLVKELSKPGYEPRTIALGINTDAYQPIEREWRLTRRILEVLRDFGHPVGIVTKSALVLRDLDIIAPMAERGLIKVALSVTSLDHKLARIMEPRATTPQRRIDTIRQLSEAGVPVAVLVAPVIPAVTDAEMERILDAAAAAGAKEAGYVMLRVPLEIRDLFKEWLLAHFPDRYRHVTSLLKELHGGKEYDSTFGHRMTGSGPYAWTMARRFEIAVERLGLNRRHTKLTTRHFSRPPKRGEQLSLFGEET</sequence>
<proteinExistence type="predicted"/>
<keyword evidence="7" id="KW-1185">Reference proteome</keyword>
<dbReference type="GO" id="GO:0046872">
    <property type="term" value="F:metal ion binding"/>
    <property type="evidence" value="ECO:0007669"/>
    <property type="project" value="UniProtKB-KW"/>
</dbReference>
<evidence type="ECO:0000313" key="7">
    <source>
        <dbReference type="Proteomes" id="UP000006633"/>
    </source>
</evidence>
<evidence type="ECO:0000256" key="3">
    <source>
        <dbReference type="ARBA" id="ARBA00023014"/>
    </source>
</evidence>
<gene>
    <name evidence="6" type="ordered locus">Snov_4420</name>
</gene>
<dbReference type="Gene3D" id="3.80.30.30">
    <property type="match status" value="1"/>
</dbReference>
<dbReference type="SUPFAM" id="SSF102114">
    <property type="entry name" value="Radical SAM enzymes"/>
    <property type="match status" value="1"/>
</dbReference>
<dbReference type="eggNOG" id="COG1533">
    <property type="taxonomic scope" value="Bacteria"/>
</dbReference>
<organism evidence="6 7">
    <name type="scientific">Ancylobacter novellus (strain ATCC 8093 / DSM 506 / JCM 20403 / CCM 1077 / IAM 12100 / NBRC 12443 / NCIMB 10456)</name>
    <name type="common">Starkeya novella</name>
    <dbReference type="NCBI Taxonomy" id="639283"/>
    <lineage>
        <taxon>Bacteria</taxon>
        <taxon>Pseudomonadati</taxon>
        <taxon>Pseudomonadota</taxon>
        <taxon>Alphaproteobacteria</taxon>
        <taxon>Hyphomicrobiales</taxon>
        <taxon>Xanthobacteraceae</taxon>
        <taxon>Ancylobacter</taxon>
    </lineage>
</organism>
<dbReference type="SFLD" id="SFLDS00029">
    <property type="entry name" value="Radical_SAM"/>
    <property type="match status" value="1"/>
</dbReference>
<dbReference type="GO" id="GO:0051536">
    <property type="term" value="F:iron-sulfur cluster binding"/>
    <property type="evidence" value="ECO:0007669"/>
    <property type="project" value="UniProtKB-KW"/>
</dbReference>